<gene>
    <name evidence="1" type="ORF">BpHYR1_017743</name>
</gene>
<evidence type="ECO:0000313" key="2">
    <source>
        <dbReference type="Proteomes" id="UP000276133"/>
    </source>
</evidence>
<evidence type="ECO:0000313" key="1">
    <source>
        <dbReference type="EMBL" id="RNA31372.1"/>
    </source>
</evidence>
<dbReference type="AlphaFoldDB" id="A0A3M7S6I7"/>
<proteinExistence type="predicted"/>
<organism evidence="1 2">
    <name type="scientific">Brachionus plicatilis</name>
    <name type="common">Marine rotifer</name>
    <name type="synonym">Brachionus muelleri</name>
    <dbReference type="NCBI Taxonomy" id="10195"/>
    <lineage>
        <taxon>Eukaryota</taxon>
        <taxon>Metazoa</taxon>
        <taxon>Spiralia</taxon>
        <taxon>Gnathifera</taxon>
        <taxon>Rotifera</taxon>
        <taxon>Eurotatoria</taxon>
        <taxon>Monogononta</taxon>
        <taxon>Pseudotrocha</taxon>
        <taxon>Ploima</taxon>
        <taxon>Brachionidae</taxon>
        <taxon>Brachionus</taxon>
    </lineage>
</organism>
<keyword evidence="2" id="KW-1185">Reference proteome</keyword>
<dbReference type="EMBL" id="REGN01001950">
    <property type="protein sequence ID" value="RNA31372.1"/>
    <property type="molecule type" value="Genomic_DNA"/>
</dbReference>
<protein>
    <submittedName>
        <fullName evidence="1">Uncharacterized protein</fullName>
    </submittedName>
</protein>
<reference evidence="1 2" key="1">
    <citation type="journal article" date="2018" name="Sci. Rep.">
        <title>Genomic signatures of local adaptation to the degree of environmental predictability in rotifers.</title>
        <authorList>
            <person name="Franch-Gras L."/>
            <person name="Hahn C."/>
            <person name="Garcia-Roger E.M."/>
            <person name="Carmona M.J."/>
            <person name="Serra M."/>
            <person name="Gomez A."/>
        </authorList>
    </citation>
    <scope>NUCLEOTIDE SEQUENCE [LARGE SCALE GENOMIC DNA]</scope>
    <source>
        <strain evidence="1">HYR1</strain>
    </source>
</reference>
<dbReference type="Proteomes" id="UP000276133">
    <property type="component" value="Unassembled WGS sequence"/>
</dbReference>
<name>A0A3M7S6I7_BRAPC</name>
<accession>A0A3M7S6I7</accession>
<sequence>MVEGNDVTKKTIEMLYKSSVTTATRIKYALRERLEPIKPKKFEMDAEIPNDLYIPGIEIPTILQINNFLNNTLKPKLKRILQILLIKILYT</sequence>
<comment type="caution">
    <text evidence="1">The sequence shown here is derived from an EMBL/GenBank/DDBJ whole genome shotgun (WGS) entry which is preliminary data.</text>
</comment>
<dbReference type="OrthoDB" id="10180321at2759"/>